<evidence type="ECO:0000256" key="3">
    <source>
        <dbReference type="SAM" id="MobiDB-lite"/>
    </source>
</evidence>
<sequence>MTTQDSAFTRPPGTPARLPGTPARLPGPAPAADGEEGPPTPSPAGAGAAAAAAPPPRVLGDPPLPDRLPRPGAGAVDTWLLRITPAAALRADLLDDGERERAARFRREEDRTRYVASHIGLRRLLGAYLGTAPAAVAFVREPCPLCAAPHGRPAVAGQAEEASGLHFSLSHSGGFALVALAAAPVGADLEEVPRPDVADGLASQLHPREQQQLAALAPADRPAAFARCWTRKEAYLKGTGAGLGEAPSHTPVGAGPCPEAVPGWLLADVPAPAGHAAAWALRTG</sequence>
<dbReference type="SUPFAM" id="SSF56214">
    <property type="entry name" value="4'-phosphopantetheinyl transferase"/>
    <property type="match status" value="2"/>
</dbReference>
<evidence type="ECO:0008006" key="8">
    <source>
        <dbReference type="Google" id="ProtNLM"/>
    </source>
</evidence>
<dbReference type="InterPro" id="IPR037143">
    <property type="entry name" value="4-PPantetheinyl_Trfase_dom_sf"/>
</dbReference>
<dbReference type="EMBL" id="BAAATA010000015">
    <property type="protein sequence ID" value="GAA2491480.1"/>
    <property type="molecule type" value="Genomic_DNA"/>
</dbReference>
<dbReference type="Pfam" id="PF22624">
    <property type="entry name" value="AASDHPPT_N"/>
    <property type="match status" value="1"/>
</dbReference>
<dbReference type="Gene3D" id="3.90.470.20">
    <property type="entry name" value="4'-phosphopantetheinyl transferase domain"/>
    <property type="match status" value="1"/>
</dbReference>
<comment type="similarity">
    <text evidence="1">Belongs to the P-Pant transferase superfamily. Gsp/Sfp/HetI/AcpT family.</text>
</comment>
<proteinExistence type="inferred from homology"/>
<reference evidence="7" key="1">
    <citation type="journal article" date="2019" name="Int. J. Syst. Evol. Microbiol.">
        <title>The Global Catalogue of Microorganisms (GCM) 10K type strain sequencing project: providing services to taxonomists for standard genome sequencing and annotation.</title>
        <authorList>
            <consortium name="The Broad Institute Genomics Platform"/>
            <consortium name="The Broad Institute Genome Sequencing Center for Infectious Disease"/>
            <person name="Wu L."/>
            <person name="Ma J."/>
        </authorList>
    </citation>
    <scope>NUCLEOTIDE SEQUENCE [LARGE SCALE GENOMIC DNA]</scope>
    <source>
        <strain evidence="7">JCM 6307</strain>
    </source>
</reference>
<feature type="region of interest" description="Disordered" evidence="3">
    <location>
        <begin position="1"/>
        <end position="71"/>
    </location>
</feature>
<dbReference type="Proteomes" id="UP001501358">
    <property type="component" value="Unassembled WGS sequence"/>
</dbReference>
<evidence type="ECO:0000259" key="4">
    <source>
        <dbReference type="Pfam" id="PF01648"/>
    </source>
</evidence>
<accession>A0ABP5Z3A2</accession>
<gene>
    <name evidence="6" type="ORF">GCM10010406_29470</name>
</gene>
<feature type="domain" description="4'-phosphopantetheinyl transferase" evidence="4">
    <location>
        <begin position="184"/>
        <end position="245"/>
    </location>
</feature>
<evidence type="ECO:0000259" key="5">
    <source>
        <dbReference type="Pfam" id="PF22624"/>
    </source>
</evidence>
<feature type="domain" description="4'-phosphopantetheinyl transferase N-terminal" evidence="5">
    <location>
        <begin position="91"/>
        <end position="179"/>
    </location>
</feature>
<evidence type="ECO:0000313" key="6">
    <source>
        <dbReference type="EMBL" id="GAA2491480.1"/>
    </source>
</evidence>
<dbReference type="InterPro" id="IPR050559">
    <property type="entry name" value="P-Pant_transferase_sf"/>
</dbReference>
<dbReference type="RefSeq" id="WP_344383645.1">
    <property type="nucleotide sequence ID" value="NZ_BAAATA010000015.1"/>
</dbReference>
<name>A0ABP5Z3A2_9ACTN</name>
<dbReference type="PANTHER" id="PTHR12215">
    <property type="entry name" value="PHOSPHOPANTETHEINE TRANSFERASE"/>
    <property type="match status" value="1"/>
</dbReference>
<dbReference type="Pfam" id="PF01648">
    <property type="entry name" value="ACPS"/>
    <property type="match status" value="1"/>
</dbReference>
<evidence type="ECO:0000256" key="1">
    <source>
        <dbReference type="ARBA" id="ARBA00010990"/>
    </source>
</evidence>
<evidence type="ECO:0000313" key="7">
    <source>
        <dbReference type="Proteomes" id="UP001501358"/>
    </source>
</evidence>
<feature type="compositionally biased region" description="Low complexity" evidence="3">
    <location>
        <begin position="43"/>
        <end position="52"/>
    </location>
</feature>
<dbReference type="InterPro" id="IPR008278">
    <property type="entry name" value="4-PPantetheinyl_Trfase_dom"/>
</dbReference>
<organism evidence="6 7">
    <name type="scientific">Streptomyces thermolineatus</name>
    <dbReference type="NCBI Taxonomy" id="44033"/>
    <lineage>
        <taxon>Bacteria</taxon>
        <taxon>Bacillati</taxon>
        <taxon>Actinomycetota</taxon>
        <taxon>Actinomycetes</taxon>
        <taxon>Kitasatosporales</taxon>
        <taxon>Streptomycetaceae</taxon>
        <taxon>Streptomyces</taxon>
    </lineage>
</organism>
<protein>
    <recommendedName>
        <fullName evidence="8">4'-phosphopantetheinyl transferase</fullName>
    </recommendedName>
</protein>
<keyword evidence="2" id="KW-0808">Transferase</keyword>
<dbReference type="InterPro" id="IPR055066">
    <property type="entry name" value="AASDHPPT_N"/>
</dbReference>
<evidence type="ECO:0000256" key="2">
    <source>
        <dbReference type="ARBA" id="ARBA00022679"/>
    </source>
</evidence>
<keyword evidence="7" id="KW-1185">Reference proteome</keyword>
<dbReference type="PANTHER" id="PTHR12215:SF10">
    <property type="entry name" value="L-AMINOADIPATE-SEMIALDEHYDE DEHYDROGENASE-PHOSPHOPANTETHEINYL TRANSFERASE"/>
    <property type="match status" value="1"/>
</dbReference>
<feature type="compositionally biased region" description="Pro residues" evidence="3">
    <location>
        <begin position="53"/>
        <end position="66"/>
    </location>
</feature>
<comment type="caution">
    <text evidence="6">The sequence shown here is derived from an EMBL/GenBank/DDBJ whole genome shotgun (WGS) entry which is preliminary data.</text>
</comment>